<evidence type="ECO:0000256" key="4">
    <source>
        <dbReference type="ARBA" id="ARBA00022553"/>
    </source>
</evidence>
<evidence type="ECO:0000256" key="2">
    <source>
        <dbReference type="ARBA" id="ARBA00004370"/>
    </source>
</evidence>
<name>A0A7Y2EE19_UNCEI</name>
<feature type="coiled-coil region" evidence="9">
    <location>
        <begin position="57"/>
        <end position="98"/>
    </location>
</feature>
<dbReference type="CDD" id="cd06225">
    <property type="entry name" value="HAMP"/>
    <property type="match status" value="1"/>
</dbReference>
<dbReference type="InterPro" id="IPR036890">
    <property type="entry name" value="HATPase_C_sf"/>
</dbReference>
<evidence type="ECO:0000256" key="6">
    <source>
        <dbReference type="ARBA" id="ARBA00022777"/>
    </source>
</evidence>
<dbReference type="EMBL" id="JABDJR010000644">
    <property type="protein sequence ID" value="NNF08280.1"/>
    <property type="molecule type" value="Genomic_DNA"/>
</dbReference>
<dbReference type="InterPro" id="IPR005467">
    <property type="entry name" value="His_kinase_dom"/>
</dbReference>
<keyword evidence="8" id="KW-0472">Membrane</keyword>
<evidence type="ECO:0000256" key="1">
    <source>
        <dbReference type="ARBA" id="ARBA00000085"/>
    </source>
</evidence>
<dbReference type="Pfam" id="PF00512">
    <property type="entry name" value="HisKA"/>
    <property type="match status" value="1"/>
</dbReference>
<dbReference type="InterPro" id="IPR004358">
    <property type="entry name" value="Sig_transdc_His_kin-like_C"/>
</dbReference>
<sequence length="332" mass="37751">MTAGAREISQGNLYHSIDVQTHDEIQILGETFNQMTESLRENITLREKASFELEELNQNLELRVRERTQELENLNGALNQANKELKELDQLKTTFLANVSHEFKTPLTSIKAFAEILKDEVDEVKGPAEMSRFLGIINSETDRLGRLIKNLLSLSQIESGRIVWKKSLFPVRAALDAALDGLLPVLQEKKIKLKTTLPSPDLYAYGDQDRIQEVVTNLVENGVKFSDRSHEMEIYCHEEQRQGVPYLHLEIKDYGCGIPEEQMAKVFERFSQVDPSDTRQKGGTGLGLAICKEIVEYHGGEIWVESRVDHGSVFHFTLPLADSKEERDIKRA</sequence>
<evidence type="ECO:0000256" key="5">
    <source>
        <dbReference type="ARBA" id="ARBA00022679"/>
    </source>
</evidence>
<proteinExistence type="predicted"/>
<dbReference type="GO" id="GO:0016020">
    <property type="term" value="C:membrane"/>
    <property type="evidence" value="ECO:0007669"/>
    <property type="project" value="UniProtKB-SubCell"/>
</dbReference>
<evidence type="ECO:0000313" key="12">
    <source>
        <dbReference type="EMBL" id="NNF08280.1"/>
    </source>
</evidence>
<dbReference type="Gene3D" id="1.10.287.130">
    <property type="match status" value="1"/>
</dbReference>
<dbReference type="PROSITE" id="PS50109">
    <property type="entry name" value="HIS_KIN"/>
    <property type="match status" value="1"/>
</dbReference>
<dbReference type="Gene3D" id="6.10.340.10">
    <property type="match status" value="1"/>
</dbReference>
<keyword evidence="7" id="KW-0902">Two-component regulatory system</keyword>
<keyword evidence="9" id="KW-0175">Coiled coil</keyword>
<comment type="catalytic activity">
    <reaction evidence="1">
        <text>ATP + protein L-histidine = ADP + protein N-phospho-L-histidine.</text>
        <dbReference type="EC" id="2.7.13.3"/>
    </reaction>
</comment>
<accession>A0A7Y2EE19</accession>
<keyword evidence="4" id="KW-0597">Phosphoprotein</keyword>
<dbReference type="InterPro" id="IPR036097">
    <property type="entry name" value="HisK_dim/P_sf"/>
</dbReference>
<dbReference type="CDD" id="cd16922">
    <property type="entry name" value="HATPase_EvgS-ArcB-TorS-like"/>
    <property type="match status" value="1"/>
</dbReference>
<dbReference type="CDD" id="cd00082">
    <property type="entry name" value="HisKA"/>
    <property type="match status" value="1"/>
</dbReference>
<dbReference type="Pfam" id="PF00672">
    <property type="entry name" value="HAMP"/>
    <property type="match status" value="1"/>
</dbReference>
<evidence type="ECO:0000256" key="9">
    <source>
        <dbReference type="SAM" id="Coils"/>
    </source>
</evidence>
<evidence type="ECO:0000256" key="7">
    <source>
        <dbReference type="ARBA" id="ARBA00023012"/>
    </source>
</evidence>
<feature type="domain" description="HAMP" evidence="11">
    <location>
        <begin position="1"/>
        <end position="44"/>
    </location>
</feature>
<protein>
    <recommendedName>
        <fullName evidence="3">histidine kinase</fullName>
        <ecNumber evidence="3">2.7.13.3</ecNumber>
    </recommendedName>
</protein>
<dbReference type="AlphaFoldDB" id="A0A7Y2EE19"/>
<reference evidence="12 13" key="1">
    <citation type="submission" date="2020-03" db="EMBL/GenBank/DDBJ databases">
        <title>Metabolic flexibility allows generalist bacteria to become dominant in a frequently disturbed ecosystem.</title>
        <authorList>
            <person name="Chen Y.-J."/>
            <person name="Leung P.M."/>
            <person name="Bay S.K."/>
            <person name="Hugenholtz P."/>
            <person name="Kessler A.J."/>
            <person name="Shelley G."/>
            <person name="Waite D.W."/>
            <person name="Cook P.L."/>
            <person name="Greening C."/>
        </authorList>
    </citation>
    <scope>NUCLEOTIDE SEQUENCE [LARGE SCALE GENOMIC DNA]</scope>
    <source>
        <strain evidence="12">SS_bin_28</strain>
    </source>
</reference>
<dbReference type="PRINTS" id="PR00344">
    <property type="entry name" value="BCTRLSENSOR"/>
</dbReference>
<dbReference type="PROSITE" id="PS50885">
    <property type="entry name" value="HAMP"/>
    <property type="match status" value="1"/>
</dbReference>
<dbReference type="GO" id="GO:0000155">
    <property type="term" value="F:phosphorelay sensor kinase activity"/>
    <property type="evidence" value="ECO:0007669"/>
    <property type="project" value="InterPro"/>
</dbReference>
<dbReference type="EC" id="2.7.13.3" evidence="3"/>
<dbReference type="SUPFAM" id="SSF47384">
    <property type="entry name" value="Homodimeric domain of signal transducing histidine kinase"/>
    <property type="match status" value="1"/>
</dbReference>
<dbReference type="PANTHER" id="PTHR43711:SF30">
    <property type="entry name" value="HISTIDINE KINASE"/>
    <property type="match status" value="1"/>
</dbReference>
<dbReference type="InterPro" id="IPR003594">
    <property type="entry name" value="HATPase_dom"/>
</dbReference>
<comment type="caution">
    <text evidence="12">The sequence shown here is derived from an EMBL/GenBank/DDBJ whole genome shotgun (WGS) entry which is preliminary data.</text>
</comment>
<gene>
    <name evidence="12" type="ORF">HKN21_16075</name>
</gene>
<organism evidence="12 13">
    <name type="scientific">Eiseniibacteriota bacterium</name>
    <dbReference type="NCBI Taxonomy" id="2212470"/>
    <lineage>
        <taxon>Bacteria</taxon>
        <taxon>Candidatus Eiseniibacteriota</taxon>
    </lineage>
</organism>
<dbReference type="InterPro" id="IPR003661">
    <property type="entry name" value="HisK_dim/P_dom"/>
</dbReference>
<dbReference type="Gene3D" id="3.30.565.10">
    <property type="entry name" value="Histidine kinase-like ATPase, C-terminal domain"/>
    <property type="match status" value="1"/>
</dbReference>
<comment type="subcellular location">
    <subcellularLocation>
        <location evidence="2">Membrane</location>
    </subcellularLocation>
</comment>
<dbReference type="SMART" id="SM00387">
    <property type="entry name" value="HATPase_c"/>
    <property type="match status" value="1"/>
</dbReference>
<dbReference type="SUPFAM" id="SSF55874">
    <property type="entry name" value="ATPase domain of HSP90 chaperone/DNA topoisomerase II/histidine kinase"/>
    <property type="match status" value="1"/>
</dbReference>
<dbReference type="SMART" id="SM00388">
    <property type="entry name" value="HisKA"/>
    <property type="match status" value="1"/>
</dbReference>
<dbReference type="SMART" id="SM00304">
    <property type="entry name" value="HAMP"/>
    <property type="match status" value="1"/>
</dbReference>
<dbReference type="PANTHER" id="PTHR43711">
    <property type="entry name" value="TWO-COMPONENT HISTIDINE KINASE"/>
    <property type="match status" value="1"/>
</dbReference>
<evidence type="ECO:0000259" key="10">
    <source>
        <dbReference type="PROSITE" id="PS50109"/>
    </source>
</evidence>
<dbReference type="Proteomes" id="UP000547674">
    <property type="component" value="Unassembled WGS sequence"/>
</dbReference>
<dbReference type="InterPro" id="IPR050736">
    <property type="entry name" value="Sensor_HK_Regulatory"/>
</dbReference>
<dbReference type="FunFam" id="1.10.287.130:FF:000001">
    <property type="entry name" value="Two-component sensor histidine kinase"/>
    <property type="match status" value="1"/>
</dbReference>
<evidence type="ECO:0000256" key="8">
    <source>
        <dbReference type="ARBA" id="ARBA00023136"/>
    </source>
</evidence>
<dbReference type="Pfam" id="PF02518">
    <property type="entry name" value="HATPase_c"/>
    <property type="match status" value="1"/>
</dbReference>
<feature type="domain" description="Histidine kinase" evidence="10">
    <location>
        <begin position="98"/>
        <end position="322"/>
    </location>
</feature>
<evidence type="ECO:0000259" key="11">
    <source>
        <dbReference type="PROSITE" id="PS50885"/>
    </source>
</evidence>
<keyword evidence="6 12" id="KW-0418">Kinase</keyword>
<evidence type="ECO:0000256" key="3">
    <source>
        <dbReference type="ARBA" id="ARBA00012438"/>
    </source>
</evidence>
<dbReference type="InterPro" id="IPR003660">
    <property type="entry name" value="HAMP_dom"/>
</dbReference>
<dbReference type="SUPFAM" id="SSF158472">
    <property type="entry name" value="HAMP domain-like"/>
    <property type="match status" value="1"/>
</dbReference>
<evidence type="ECO:0000313" key="13">
    <source>
        <dbReference type="Proteomes" id="UP000547674"/>
    </source>
</evidence>
<dbReference type="FunFam" id="3.30.565.10:FF:000006">
    <property type="entry name" value="Sensor histidine kinase WalK"/>
    <property type="match status" value="1"/>
</dbReference>
<keyword evidence="5" id="KW-0808">Transferase</keyword>